<sequence>MTTSSLRWPRSCCLGLRPSASSTPIASETQMATVEAIQIEVVVTAKDEMTKQPDEDVRESNEEDELFAETEDDLGDLSGEETFDAMVVSTDWTTETLLSQILRGNLELDPIFQRRDAWDRRKKSRFIESLIVGLPVPQVVLAERKGRRGEFLVLDGKQRLLSIEQFARGDFKLSGLDLRKDLNRFSYEALPEAERLALDTQTIRTMVVRNWKREEFLYLVFLRLNTANVPLSPQELRQALHPGKFVAFVNDYTAENTDFASLMRRDGRPDFRMRDVELLVRFFAFTRFLPEYTGNLKDLFDFTCKSLNVEMAKDPSRVEAEAQQCLEGVRAVTSIFGRDAFRRWNLNQYERPFNRAVFDALMFYACDADIRAGMLDKSAEVIEAFKAACENLEFRESVTTTTKSTDSIYDRLSIWGASLSLLLGSAPAVPIPSRGVDGRIAYS</sequence>
<feature type="domain" description="GmrSD restriction endonucleases N-terminal" evidence="1">
    <location>
        <begin position="96"/>
        <end position="241"/>
    </location>
</feature>
<evidence type="ECO:0000259" key="1">
    <source>
        <dbReference type="Pfam" id="PF03235"/>
    </source>
</evidence>
<evidence type="ECO:0000313" key="3">
    <source>
        <dbReference type="Proteomes" id="UP001500221"/>
    </source>
</evidence>
<reference evidence="3" key="1">
    <citation type="journal article" date="2019" name="Int. J. Syst. Evol. Microbiol.">
        <title>The Global Catalogue of Microorganisms (GCM) 10K type strain sequencing project: providing services to taxonomists for standard genome sequencing and annotation.</title>
        <authorList>
            <consortium name="The Broad Institute Genomics Platform"/>
            <consortium name="The Broad Institute Genome Sequencing Center for Infectious Disease"/>
            <person name="Wu L."/>
            <person name="Ma J."/>
        </authorList>
    </citation>
    <scope>NUCLEOTIDE SEQUENCE [LARGE SCALE GENOMIC DNA]</scope>
    <source>
        <strain evidence="3">JCM 18459</strain>
    </source>
</reference>
<name>A0ABP9PVT3_9ACTN</name>
<protein>
    <submittedName>
        <fullName evidence="2">DUF262 domain-containing protein</fullName>
    </submittedName>
</protein>
<accession>A0ABP9PVT3</accession>
<evidence type="ECO:0000313" key="2">
    <source>
        <dbReference type="EMBL" id="GAA5153016.1"/>
    </source>
</evidence>
<comment type="caution">
    <text evidence="2">The sequence shown here is derived from an EMBL/GenBank/DDBJ whole genome shotgun (WGS) entry which is preliminary data.</text>
</comment>
<dbReference type="Proteomes" id="UP001500221">
    <property type="component" value="Unassembled WGS sequence"/>
</dbReference>
<dbReference type="InterPro" id="IPR004919">
    <property type="entry name" value="GmrSD_N"/>
</dbReference>
<dbReference type="EMBL" id="BAABKG010000004">
    <property type="protein sequence ID" value="GAA5153016.1"/>
    <property type="molecule type" value="Genomic_DNA"/>
</dbReference>
<organism evidence="2 3">
    <name type="scientific">Nocardioides marinquilinus</name>
    <dbReference type="NCBI Taxonomy" id="1210400"/>
    <lineage>
        <taxon>Bacteria</taxon>
        <taxon>Bacillati</taxon>
        <taxon>Actinomycetota</taxon>
        <taxon>Actinomycetes</taxon>
        <taxon>Propionibacteriales</taxon>
        <taxon>Nocardioidaceae</taxon>
        <taxon>Nocardioides</taxon>
    </lineage>
</organism>
<dbReference type="Pfam" id="PF03235">
    <property type="entry name" value="GmrSD_N"/>
    <property type="match status" value="1"/>
</dbReference>
<gene>
    <name evidence="2" type="ORF">GCM10023340_34330</name>
</gene>
<dbReference type="PANTHER" id="PTHR39639:SF1">
    <property type="entry name" value="DUF262 DOMAIN-CONTAINING PROTEIN"/>
    <property type="match status" value="1"/>
</dbReference>
<dbReference type="PANTHER" id="PTHR39639">
    <property type="entry name" value="CHROMOSOME 16, WHOLE GENOME SHOTGUN SEQUENCE"/>
    <property type="match status" value="1"/>
</dbReference>
<keyword evidence="3" id="KW-1185">Reference proteome</keyword>
<proteinExistence type="predicted"/>